<dbReference type="PANTHER" id="PTHR47073">
    <property type="entry name" value="PROTEIN ANTI-SILENCING 1"/>
    <property type="match status" value="1"/>
</dbReference>
<dbReference type="FunFam" id="2.30.30.490:FF:000017">
    <property type="entry name" value="Bromo-adjacent homology (BAH) domain-containing protein"/>
    <property type="match status" value="1"/>
</dbReference>
<keyword evidence="2" id="KW-1185">Reference proteome</keyword>
<reference evidence="1 2" key="1">
    <citation type="journal article" date="2020" name="IScience">
        <title>Genome Sequencing of the Endangered Kingdonia uniflora (Circaeasteraceae, Ranunculales) Reveals Potential Mechanisms of Evolutionary Specialization.</title>
        <authorList>
            <person name="Sun Y."/>
            <person name="Deng T."/>
            <person name="Zhang A."/>
            <person name="Moore M.J."/>
            <person name="Landis J.B."/>
            <person name="Lin N."/>
            <person name="Zhang H."/>
            <person name="Zhang X."/>
            <person name="Huang J."/>
            <person name="Zhang X."/>
            <person name="Sun H."/>
            <person name="Wang H."/>
        </authorList>
    </citation>
    <scope>NUCLEOTIDE SEQUENCE [LARGE SCALE GENOMIC DNA]</scope>
    <source>
        <strain evidence="1">TB1705</strain>
        <tissue evidence="1">Leaf</tissue>
    </source>
</reference>
<name>A0A7J7PA90_9MAGN</name>
<evidence type="ECO:0000313" key="2">
    <source>
        <dbReference type="Proteomes" id="UP000541444"/>
    </source>
</evidence>
<protein>
    <submittedName>
        <fullName evidence="1">Uncharacterized protein</fullName>
    </submittedName>
</protein>
<proteinExistence type="predicted"/>
<dbReference type="InterPro" id="IPR043151">
    <property type="entry name" value="BAH_sf"/>
</dbReference>
<dbReference type="Gene3D" id="2.30.30.490">
    <property type="match status" value="1"/>
</dbReference>
<dbReference type="EMBL" id="JACGCM010000115">
    <property type="protein sequence ID" value="KAF6176326.1"/>
    <property type="molecule type" value="Genomic_DNA"/>
</dbReference>
<dbReference type="Proteomes" id="UP000541444">
    <property type="component" value="Unassembled WGS sequence"/>
</dbReference>
<evidence type="ECO:0000313" key="1">
    <source>
        <dbReference type="EMBL" id="KAF6176326.1"/>
    </source>
</evidence>
<accession>A0A7J7PA90</accession>
<organism evidence="1 2">
    <name type="scientific">Kingdonia uniflora</name>
    <dbReference type="NCBI Taxonomy" id="39325"/>
    <lineage>
        <taxon>Eukaryota</taxon>
        <taxon>Viridiplantae</taxon>
        <taxon>Streptophyta</taxon>
        <taxon>Embryophyta</taxon>
        <taxon>Tracheophyta</taxon>
        <taxon>Spermatophyta</taxon>
        <taxon>Magnoliopsida</taxon>
        <taxon>Ranunculales</taxon>
        <taxon>Circaeasteraceae</taxon>
        <taxon>Kingdonia</taxon>
    </lineage>
</organism>
<gene>
    <name evidence="1" type="ORF">GIB67_011115</name>
</gene>
<comment type="caution">
    <text evidence="1">The sequence shown here is derived from an EMBL/GenBank/DDBJ whole genome shotgun (WGS) entry which is preliminary data.</text>
</comment>
<dbReference type="AlphaFoldDB" id="A0A7J7PA90"/>
<dbReference type="PANTHER" id="PTHR47073:SF2">
    <property type="entry name" value="PROTEIN ANTI-SILENCING 1"/>
    <property type="match status" value="1"/>
</dbReference>
<sequence>MGAGAQEESKGLVVFRPIDIEDWLGDHETLKNELFLASGDGIGLANINPLEAIAGKCNVVCTLKDKRNPQPSAKDIENADYIFYRTFDVLNHTISDTIDGNIAGIEVKFLFNKIVQISADIPRLDAVGKEETESVVAGKDKKKRNRNLLQI</sequence>
<dbReference type="OrthoDB" id="1896853at2759"/>
<dbReference type="GO" id="GO:0003723">
    <property type="term" value="F:RNA binding"/>
    <property type="evidence" value="ECO:0007669"/>
    <property type="project" value="TreeGrafter"/>
</dbReference>